<feature type="region of interest" description="Disordered" evidence="4">
    <location>
        <begin position="376"/>
        <end position="407"/>
    </location>
</feature>
<feature type="domain" description="SET" evidence="5">
    <location>
        <begin position="82"/>
        <end position="245"/>
    </location>
</feature>
<comment type="caution">
    <text evidence="6">The sequence shown here is derived from an EMBL/GenBank/DDBJ whole genome shotgun (WGS) entry which is preliminary data.</text>
</comment>
<organism evidence="6 7">
    <name type="scientific">Dissophora globulifera</name>
    <dbReference type="NCBI Taxonomy" id="979702"/>
    <lineage>
        <taxon>Eukaryota</taxon>
        <taxon>Fungi</taxon>
        <taxon>Fungi incertae sedis</taxon>
        <taxon>Mucoromycota</taxon>
        <taxon>Mortierellomycotina</taxon>
        <taxon>Mortierellomycetes</taxon>
        <taxon>Mortierellales</taxon>
        <taxon>Mortierellaceae</taxon>
        <taxon>Dissophora</taxon>
    </lineage>
</organism>
<dbReference type="InterPro" id="IPR050600">
    <property type="entry name" value="SETD3_SETD6_MTase"/>
</dbReference>
<dbReference type="GO" id="GO:0016279">
    <property type="term" value="F:protein-lysine N-methyltransferase activity"/>
    <property type="evidence" value="ECO:0007669"/>
    <property type="project" value="TreeGrafter"/>
</dbReference>
<evidence type="ECO:0000256" key="1">
    <source>
        <dbReference type="ARBA" id="ARBA00022603"/>
    </source>
</evidence>
<dbReference type="GO" id="GO:0005634">
    <property type="term" value="C:nucleus"/>
    <property type="evidence" value="ECO:0007669"/>
    <property type="project" value="TreeGrafter"/>
</dbReference>
<keyword evidence="2" id="KW-0808">Transferase</keyword>
<feature type="compositionally biased region" description="Basic residues" evidence="4">
    <location>
        <begin position="390"/>
        <end position="407"/>
    </location>
</feature>
<dbReference type="Pfam" id="PF00856">
    <property type="entry name" value="SET"/>
    <property type="match status" value="1"/>
</dbReference>
<proteinExistence type="predicted"/>
<keyword evidence="1" id="KW-0489">Methyltransferase</keyword>
<evidence type="ECO:0000256" key="4">
    <source>
        <dbReference type="SAM" id="MobiDB-lite"/>
    </source>
</evidence>
<feature type="compositionally biased region" description="Acidic residues" evidence="4">
    <location>
        <begin position="173"/>
        <end position="195"/>
    </location>
</feature>
<dbReference type="Gene3D" id="3.90.1420.10">
    <property type="entry name" value="Rubisco LSMT, substrate-binding domain"/>
    <property type="match status" value="1"/>
</dbReference>
<dbReference type="InterPro" id="IPR036464">
    <property type="entry name" value="Rubisco_LSMT_subst-bd_sf"/>
</dbReference>
<name>A0A9P6R6J1_9FUNG</name>
<dbReference type="SUPFAM" id="SSF82199">
    <property type="entry name" value="SET domain"/>
    <property type="match status" value="1"/>
</dbReference>
<dbReference type="Proteomes" id="UP000738325">
    <property type="component" value="Unassembled WGS sequence"/>
</dbReference>
<dbReference type="OrthoDB" id="341421at2759"/>
<dbReference type="PANTHER" id="PTHR13271">
    <property type="entry name" value="UNCHARACTERIZED PUTATIVE METHYLTRANSFERASE"/>
    <property type="match status" value="1"/>
</dbReference>
<protein>
    <recommendedName>
        <fullName evidence="5">SET domain-containing protein</fullName>
    </recommendedName>
</protein>
<dbReference type="GO" id="GO:0032259">
    <property type="term" value="P:methylation"/>
    <property type="evidence" value="ECO:0007669"/>
    <property type="project" value="UniProtKB-KW"/>
</dbReference>
<evidence type="ECO:0000256" key="3">
    <source>
        <dbReference type="ARBA" id="ARBA00022691"/>
    </source>
</evidence>
<dbReference type="InterPro" id="IPR001214">
    <property type="entry name" value="SET_dom"/>
</dbReference>
<dbReference type="AlphaFoldDB" id="A0A9P6R6J1"/>
<evidence type="ECO:0000259" key="5">
    <source>
        <dbReference type="PROSITE" id="PS50280"/>
    </source>
</evidence>
<evidence type="ECO:0000313" key="6">
    <source>
        <dbReference type="EMBL" id="KAG0312320.1"/>
    </source>
</evidence>
<dbReference type="InterPro" id="IPR046341">
    <property type="entry name" value="SET_dom_sf"/>
</dbReference>
<keyword evidence="3" id="KW-0949">S-adenosyl-L-methionine</keyword>
<dbReference type="PROSITE" id="PS50280">
    <property type="entry name" value="SET"/>
    <property type="match status" value="1"/>
</dbReference>
<gene>
    <name evidence="6" type="ORF">BGZ99_009583</name>
</gene>
<dbReference type="FunFam" id="3.90.1410.10:FF:000007">
    <property type="entry name" value="Ribosomal lysine N-methyltransferase 4"/>
    <property type="match status" value="1"/>
</dbReference>
<dbReference type="PANTHER" id="PTHR13271:SF34">
    <property type="entry name" value="N-LYSINE METHYLTRANSFERASE SETD6"/>
    <property type="match status" value="1"/>
</dbReference>
<evidence type="ECO:0000313" key="7">
    <source>
        <dbReference type="Proteomes" id="UP000738325"/>
    </source>
</evidence>
<dbReference type="EMBL" id="JAAAIP010000824">
    <property type="protein sequence ID" value="KAG0312320.1"/>
    <property type="molecule type" value="Genomic_DNA"/>
</dbReference>
<evidence type="ECO:0000256" key="2">
    <source>
        <dbReference type="ARBA" id="ARBA00022679"/>
    </source>
</evidence>
<reference evidence="6" key="1">
    <citation type="journal article" date="2020" name="Fungal Divers.">
        <title>Resolving the Mortierellaceae phylogeny through synthesis of multi-gene phylogenetics and phylogenomics.</title>
        <authorList>
            <person name="Vandepol N."/>
            <person name="Liber J."/>
            <person name="Desiro A."/>
            <person name="Na H."/>
            <person name="Kennedy M."/>
            <person name="Barry K."/>
            <person name="Grigoriev I.V."/>
            <person name="Miller A.N."/>
            <person name="O'Donnell K."/>
            <person name="Stajich J.E."/>
            <person name="Bonito G."/>
        </authorList>
    </citation>
    <scope>NUCLEOTIDE SEQUENCE</scope>
    <source>
        <strain evidence="6">REB-010B</strain>
    </source>
</reference>
<feature type="region of interest" description="Disordered" evidence="4">
    <location>
        <begin position="166"/>
        <end position="197"/>
    </location>
</feature>
<keyword evidence="7" id="KW-1185">Reference proteome</keyword>
<dbReference type="Gene3D" id="3.90.1410.10">
    <property type="entry name" value="set domain protein methyltransferase, domain 1"/>
    <property type="match status" value="1"/>
</dbReference>
<sequence length="407" mass="45684">MAAFDEVNAAFLAWFSANGATKDEELFSIPRALLLSPETSALSKKIDLTGLQGWNPLMMCMIYEYCRGTESHWKPYFDILPEEFSTPMFWNAEDLQELNGTGIMAKIGRQEAEAVFTDQLWPLICAHRNLFSPQERDEASFLKIFHRMGSLIMAYAFHDTLPSGKGAKGDGAMDVDGEDEDEDEDEEDDDEEEEEKVNVSMVPMADMLNHRTGHNNARLFHEQECLRMVAIKTIKTGQQIYNTYGELCNADLLRKYGFVDVPNPHNIAEISGEAVVAKCTSDADADAETSGKDEKVEWLLEQDGLEDYFILEADGEIPQELIGCAKILMMPISEFKTTVLEGKKLPNTQLTLETQKVLRELLEEKLADVLDKVKKWRPPVPTAPAGKAKGNAKGHPPNKGKKPYQKK</sequence>
<accession>A0A9P6R6J1</accession>